<dbReference type="EMBL" id="LACI01002342">
    <property type="protein sequence ID" value="KJU82372.1"/>
    <property type="molecule type" value="Genomic_DNA"/>
</dbReference>
<evidence type="ECO:0000256" key="1">
    <source>
        <dbReference type="SAM" id="Phobius"/>
    </source>
</evidence>
<organism evidence="2 3">
    <name type="scientific">Candidatus Magnetobacterium bavaricum</name>
    <dbReference type="NCBI Taxonomy" id="29290"/>
    <lineage>
        <taxon>Bacteria</taxon>
        <taxon>Pseudomonadati</taxon>
        <taxon>Nitrospirota</taxon>
        <taxon>Thermodesulfovibrionia</taxon>
        <taxon>Thermodesulfovibrionales</taxon>
        <taxon>Candidatus Magnetobacteriaceae</taxon>
        <taxon>Candidatus Magnetobacterium</taxon>
    </lineage>
</organism>
<gene>
    <name evidence="2" type="ORF">MBAV_005434</name>
</gene>
<feature type="transmembrane region" description="Helical" evidence="1">
    <location>
        <begin position="62"/>
        <end position="85"/>
    </location>
</feature>
<dbReference type="AlphaFoldDB" id="A0A0F3GKM1"/>
<accession>A0A0F3GKM1</accession>
<proteinExistence type="predicted"/>
<feature type="transmembrane region" description="Helical" evidence="1">
    <location>
        <begin position="37"/>
        <end position="56"/>
    </location>
</feature>
<sequence length="96" mass="10847">MRIDGLVIQGIALIVIGALISIGNWVVLIGRIRSKRFISTVPILGALFIAIGMLFIPGTRRYFFMALLVDFGTIELLYHLPEIIIREVRASRQRRP</sequence>
<keyword evidence="1" id="KW-0472">Membrane</keyword>
<name>A0A0F3GKM1_9BACT</name>
<feature type="transmembrane region" description="Helical" evidence="1">
    <location>
        <begin position="6"/>
        <end position="30"/>
    </location>
</feature>
<keyword evidence="1" id="KW-1133">Transmembrane helix</keyword>
<comment type="caution">
    <text evidence="2">The sequence shown here is derived from an EMBL/GenBank/DDBJ whole genome shotgun (WGS) entry which is preliminary data.</text>
</comment>
<evidence type="ECO:0000313" key="3">
    <source>
        <dbReference type="Proteomes" id="UP000033423"/>
    </source>
</evidence>
<dbReference type="Proteomes" id="UP000033423">
    <property type="component" value="Unassembled WGS sequence"/>
</dbReference>
<reference evidence="2 3" key="1">
    <citation type="submission" date="2015-02" db="EMBL/GenBank/DDBJ databases">
        <title>Single-cell genomics of uncultivated deep-branching MTB reveals a conserved set of magnetosome genes.</title>
        <authorList>
            <person name="Kolinko S."/>
            <person name="Richter M."/>
            <person name="Glockner F.O."/>
            <person name="Brachmann A."/>
            <person name="Schuler D."/>
        </authorList>
    </citation>
    <scope>NUCLEOTIDE SEQUENCE [LARGE SCALE GENOMIC DNA]</scope>
    <source>
        <strain evidence="2">TM-1</strain>
    </source>
</reference>
<evidence type="ECO:0000313" key="2">
    <source>
        <dbReference type="EMBL" id="KJU82372.1"/>
    </source>
</evidence>
<keyword evidence="1" id="KW-0812">Transmembrane</keyword>
<protein>
    <submittedName>
        <fullName evidence="2">Membrane protein</fullName>
    </submittedName>
</protein>
<keyword evidence="3" id="KW-1185">Reference proteome</keyword>